<evidence type="ECO:0000313" key="4">
    <source>
        <dbReference type="EMBL" id="MQN79977.1"/>
    </source>
</evidence>
<accession>A0A6G1TXS1</accession>
<dbReference type="EMBL" id="VZCB01000028">
    <property type="protein sequence ID" value="MQN79977.1"/>
    <property type="molecule type" value="Genomic_DNA"/>
</dbReference>
<evidence type="ECO:0000256" key="1">
    <source>
        <dbReference type="ARBA" id="ARBA00007553"/>
    </source>
</evidence>
<feature type="domain" description="N-acetylmuramoyl-L-alanine amidase" evidence="2">
    <location>
        <begin position="2"/>
        <end position="130"/>
    </location>
</feature>
<gene>
    <name evidence="4" type="ORF">F7D73_03170</name>
</gene>
<dbReference type="Pfam" id="PF01510">
    <property type="entry name" value="Amidase_2"/>
    <property type="match status" value="1"/>
</dbReference>
<dbReference type="OrthoDB" id="1037861at2"/>
<protein>
    <submittedName>
        <fullName evidence="4">N-acetylmuramoyl-L-alanine amidase</fullName>
    </submittedName>
</protein>
<dbReference type="Gene3D" id="3.40.80.10">
    <property type="entry name" value="Peptidoglycan recognition protein-like"/>
    <property type="match status" value="1"/>
</dbReference>
<dbReference type="CDD" id="cd06583">
    <property type="entry name" value="PGRP"/>
    <property type="match status" value="1"/>
</dbReference>
<proteinExistence type="inferred from homology"/>
<dbReference type="InterPro" id="IPR006619">
    <property type="entry name" value="PGRP_domain_met/bac"/>
</dbReference>
<dbReference type="Proteomes" id="UP000480425">
    <property type="component" value="Unassembled WGS sequence"/>
</dbReference>
<dbReference type="InterPro" id="IPR002502">
    <property type="entry name" value="Amidase_domain"/>
</dbReference>
<comment type="similarity">
    <text evidence="1">Belongs to the N-acetylmuramoyl-L-alanine amidase 2 family.</text>
</comment>
<evidence type="ECO:0000259" key="2">
    <source>
        <dbReference type="SMART" id="SM00644"/>
    </source>
</evidence>
<dbReference type="GO" id="GO:0008270">
    <property type="term" value="F:zinc ion binding"/>
    <property type="evidence" value="ECO:0007669"/>
    <property type="project" value="InterPro"/>
</dbReference>
<dbReference type="InterPro" id="IPR015510">
    <property type="entry name" value="PGRP"/>
</dbReference>
<feature type="domain" description="Peptidoglycan recognition protein family" evidence="3">
    <location>
        <begin position="1"/>
        <end position="122"/>
    </location>
</feature>
<dbReference type="RefSeq" id="WP_153122253.1">
    <property type="nucleotide sequence ID" value="NZ_VZCB01000028.1"/>
</dbReference>
<comment type="caution">
    <text evidence="4">The sequence shown here is derived from an EMBL/GenBank/DDBJ whole genome shotgun (WGS) entry which is preliminary data.</text>
</comment>
<dbReference type="SUPFAM" id="SSF55846">
    <property type="entry name" value="N-acetylmuramoyl-L-alanine amidase-like"/>
    <property type="match status" value="1"/>
</dbReference>
<organism evidence="4 5">
    <name type="scientific">Segatella copri</name>
    <dbReference type="NCBI Taxonomy" id="165179"/>
    <lineage>
        <taxon>Bacteria</taxon>
        <taxon>Pseudomonadati</taxon>
        <taxon>Bacteroidota</taxon>
        <taxon>Bacteroidia</taxon>
        <taxon>Bacteroidales</taxon>
        <taxon>Prevotellaceae</taxon>
        <taxon>Segatella</taxon>
    </lineage>
</organism>
<dbReference type="InterPro" id="IPR036505">
    <property type="entry name" value="Amidase/PGRP_sf"/>
</dbReference>
<dbReference type="AlphaFoldDB" id="A0A6G1TXS1"/>
<dbReference type="GO" id="GO:0008745">
    <property type="term" value="F:N-acetylmuramoyl-L-alanine amidase activity"/>
    <property type="evidence" value="ECO:0007669"/>
    <property type="project" value="InterPro"/>
</dbReference>
<dbReference type="SMART" id="SM00701">
    <property type="entry name" value="PGRP"/>
    <property type="match status" value="1"/>
</dbReference>
<reference evidence="4 5" key="1">
    <citation type="submission" date="2019-09" db="EMBL/GenBank/DDBJ databases">
        <title>Distinct polysaccharide growth profiles of human intestinal Prevotella copri isolates.</title>
        <authorList>
            <person name="Fehlner-Peach H."/>
            <person name="Magnabosco C."/>
            <person name="Raghavan V."/>
            <person name="Scher J.U."/>
            <person name="Tett A."/>
            <person name="Cox L.M."/>
            <person name="Gottsegen C."/>
            <person name="Watters A."/>
            <person name="Wiltshire- Gordon J.D."/>
            <person name="Segata N."/>
            <person name="Bonneau R."/>
            <person name="Littman D.R."/>
        </authorList>
    </citation>
    <scope>NUCLEOTIDE SEQUENCE [LARGE SCALE GENOMIC DNA]</scope>
    <source>
        <strain evidence="5">iA622</strain>
    </source>
</reference>
<dbReference type="GO" id="GO:0009253">
    <property type="term" value="P:peptidoglycan catabolic process"/>
    <property type="evidence" value="ECO:0007669"/>
    <property type="project" value="InterPro"/>
</dbReference>
<dbReference type="SMART" id="SM00644">
    <property type="entry name" value="Ami_2"/>
    <property type="match status" value="1"/>
</dbReference>
<evidence type="ECO:0000313" key="5">
    <source>
        <dbReference type="Proteomes" id="UP000480425"/>
    </source>
</evidence>
<evidence type="ECO:0000259" key="3">
    <source>
        <dbReference type="SMART" id="SM00701"/>
    </source>
</evidence>
<name>A0A6G1TXS1_9BACT</name>
<dbReference type="PANTHER" id="PTHR11022">
    <property type="entry name" value="PEPTIDOGLYCAN RECOGNITION PROTEIN"/>
    <property type="match status" value="1"/>
</dbReference>
<dbReference type="PANTHER" id="PTHR11022:SF41">
    <property type="entry name" value="PEPTIDOGLYCAN-RECOGNITION PROTEIN LC-RELATED"/>
    <property type="match status" value="1"/>
</dbReference>
<sequence length="144" mass="16369">MKNPRKINLIVVHCSATRVNQDFPVEALEACHKARGFKSIGYHYYITKDGVVYPCRPENEVGAHARHYNAHSIGICYEGGLDEKGKPADTRTPAQKDSLEDLLYSLALDYPGAEILGHRDLPWVRKSCPCFDVKEWLKEIDFHL</sequence>